<dbReference type="RefSeq" id="WP_280101721.1">
    <property type="nucleotide sequence ID" value="NZ_CP122979.1"/>
</dbReference>
<dbReference type="EMBL" id="CP122979">
    <property type="protein sequence ID" value="WGI36420.1"/>
    <property type="molecule type" value="Genomic_DNA"/>
</dbReference>
<dbReference type="Proteomes" id="UP001179842">
    <property type="component" value="Chromosome"/>
</dbReference>
<evidence type="ECO:0000259" key="1">
    <source>
        <dbReference type="Pfam" id="PF00949"/>
    </source>
</evidence>
<organism evidence="3 4">
    <name type="scientific">Mesomycoplasma lagogenitalium</name>
    <dbReference type="NCBI Taxonomy" id="171286"/>
    <lineage>
        <taxon>Bacteria</taxon>
        <taxon>Bacillati</taxon>
        <taxon>Mycoplasmatota</taxon>
        <taxon>Mycoplasmoidales</taxon>
        <taxon>Metamycoplasmataceae</taxon>
        <taxon>Mesomycoplasma</taxon>
    </lineage>
</organism>
<accession>A0ABY8LUN4</accession>
<dbReference type="SUPFAM" id="SSF50494">
    <property type="entry name" value="Trypsin-like serine proteases"/>
    <property type="match status" value="1"/>
</dbReference>
<evidence type="ECO:0008006" key="5">
    <source>
        <dbReference type="Google" id="ProtNLM"/>
    </source>
</evidence>
<reference evidence="3" key="1">
    <citation type="submission" date="2023-04" db="EMBL/GenBank/DDBJ databases">
        <title>Completed genome of Mycoplasma lagogenitalium type strain 12MS.</title>
        <authorList>
            <person name="Spergser J."/>
        </authorList>
    </citation>
    <scope>NUCLEOTIDE SEQUENCE</scope>
    <source>
        <strain evidence="3">12MS</strain>
    </source>
</reference>
<evidence type="ECO:0000313" key="3">
    <source>
        <dbReference type="EMBL" id="WGI36420.1"/>
    </source>
</evidence>
<protein>
    <recommendedName>
        <fullName evidence="5">DUF31 domain-containing protein</fullName>
    </recommendedName>
</protein>
<dbReference type="Pfam" id="PF00949">
    <property type="entry name" value="Peptidase_S7"/>
    <property type="match status" value="1"/>
</dbReference>
<dbReference type="InterPro" id="IPR001850">
    <property type="entry name" value="Flavi_NS3_S7"/>
</dbReference>
<feature type="domain" description="Peptidase S7" evidence="1">
    <location>
        <begin position="720"/>
        <end position="765"/>
    </location>
</feature>
<dbReference type="Pfam" id="PF01732">
    <property type="entry name" value="Mycop_pep_DUF31"/>
    <property type="match status" value="1"/>
</dbReference>
<name>A0ABY8LUN4_9BACT</name>
<keyword evidence="4" id="KW-1185">Reference proteome</keyword>
<feature type="domain" description="DUF31" evidence="2">
    <location>
        <begin position="479"/>
        <end position="659"/>
    </location>
</feature>
<dbReference type="InterPro" id="IPR009003">
    <property type="entry name" value="Peptidase_S1_PA"/>
</dbReference>
<evidence type="ECO:0000313" key="4">
    <source>
        <dbReference type="Proteomes" id="UP001179842"/>
    </source>
</evidence>
<evidence type="ECO:0000259" key="2">
    <source>
        <dbReference type="Pfam" id="PF01732"/>
    </source>
</evidence>
<dbReference type="InterPro" id="IPR022382">
    <property type="entry name" value="Mycoplasma_peptidase_DUF31"/>
</dbReference>
<proteinExistence type="predicted"/>
<gene>
    <name evidence="3" type="ORF">QEG99_03040</name>
</gene>
<sequence length="822" mass="95073">MKKKKVLWISLGTLVGTAVLAEIGVGIYYITKSWNEPNTLDNQNDDNQDLASIDNFLGVVAYDQNGSFEKYPSEILNEENKGFFRSFLSYVMKPNSQISDILEKRNIEIIPIENSDNDEEGTLKILMVSKDKITNNVLEEKEFIVSGFKSNKIKNIQFKDRIENALKNINFEPKENNLLANLDYKELNSENFFDFFQIPANFKKDLNNKIVLAEKEFYSLKVDVLNNSYDSDNKKMQVLVKLNHSFSENFYYGKIVTLDNINFKNNKVNVLNDLDLKLDEKLEKAFPSLFENNLNKIENYVLSKKDELDFTIVNETISDQNGNIDILISTKDKTSAKVFNFKLWSYDKISENAIDYFKINEEYINSSFNVKTHKDLAVNSLNSADKVLSYNTIGSKVKNFFSNSQEFKENLNSFNYDLNNFNYLGVYNFKSQDKKLSFTFKNWNGKEFYLSLPLNEEPKDDYNIALDFPKDKEISSAKDVLADIKNRTIAINYIVNENGFSKVVSGTSWVFDHIKDSNTYYLATNIHVVSELIKNKGKVSSFSYSYKSNLDILPSLNNPETLDGKSYLDVFRRFDRKIEFPYATKEINNSRFITKESQEFWNNLEIIPVGLNVPGNNTFTDFALIKITFPEDKIYRSWIGKEYKIQNIPDQVHYYNQNKLDFFISDKIDFPNNYQHPKHLSPLPMELSFGGYLGGDKWVEVTQVPYLSFNDLQNKSEIINNKEYKGIDSSLNLNNIKSGHGMSGSLVMNQFKQVVGIFWGGYFKTSDSNNQIETGTGILDTLSIKRIEGKTILRTWLDKTKDIETDLDKFELEKSKNKIEIF</sequence>